<dbReference type="AlphaFoldDB" id="M5RYM1"/>
<organism evidence="1 2">
    <name type="scientific">Rhodopirellula europaea SH398</name>
    <dbReference type="NCBI Taxonomy" id="1263868"/>
    <lineage>
        <taxon>Bacteria</taxon>
        <taxon>Pseudomonadati</taxon>
        <taxon>Planctomycetota</taxon>
        <taxon>Planctomycetia</taxon>
        <taxon>Pirellulales</taxon>
        <taxon>Pirellulaceae</taxon>
        <taxon>Rhodopirellula</taxon>
    </lineage>
</organism>
<accession>M5RYM1</accession>
<sequence length="81" mass="9178">MFGSEKVNGPNAAVHCHVEHSKVCCLGLLDWVSRSSLTKANRSRGRHAKPRVRESVDRFVCVRLGFRKAELPWKELFVVST</sequence>
<protein>
    <submittedName>
        <fullName evidence="1">Uncharacterized protein</fullName>
    </submittedName>
</protein>
<name>M5RYM1_9BACT</name>
<comment type="caution">
    <text evidence="1">The sequence shown here is derived from an EMBL/GenBank/DDBJ whole genome shotgun (WGS) entry which is preliminary data.</text>
</comment>
<evidence type="ECO:0000313" key="1">
    <source>
        <dbReference type="EMBL" id="EMI24458.1"/>
    </source>
</evidence>
<dbReference type="Proteomes" id="UP000011996">
    <property type="component" value="Unassembled WGS sequence"/>
</dbReference>
<dbReference type="EMBL" id="ANOF01000155">
    <property type="protein sequence ID" value="EMI24458.1"/>
    <property type="molecule type" value="Genomic_DNA"/>
</dbReference>
<evidence type="ECO:0000313" key="2">
    <source>
        <dbReference type="Proteomes" id="UP000011996"/>
    </source>
</evidence>
<gene>
    <name evidence="1" type="ORF">RESH_04829</name>
</gene>
<dbReference type="STRING" id="1263868.RESH_04829"/>
<proteinExistence type="predicted"/>
<dbReference type="PATRIC" id="fig|1263868.3.peg.5247"/>
<reference evidence="1 2" key="1">
    <citation type="journal article" date="2013" name="Mar. Genomics">
        <title>Expression of sulfatases in Rhodopirellula baltica and the diversity of sulfatases in the genus Rhodopirellula.</title>
        <authorList>
            <person name="Wegner C.E."/>
            <person name="Richter-Heitmann T."/>
            <person name="Klindworth A."/>
            <person name="Klockow C."/>
            <person name="Richter M."/>
            <person name="Achstetter T."/>
            <person name="Glockner F.O."/>
            <person name="Harder J."/>
        </authorList>
    </citation>
    <scope>NUCLEOTIDE SEQUENCE [LARGE SCALE GENOMIC DNA]</scope>
    <source>
        <strain evidence="1 2">SH398</strain>
    </source>
</reference>